<dbReference type="PANTHER" id="PTHR22916:SF3">
    <property type="entry name" value="UDP-GLCNAC:BETAGAL BETA-1,3-N-ACETYLGLUCOSAMINYLTRANSFERASE-LIKE PROTEIN 1"/>
    <property type="match status" value="1"/>
</dbReference>
<dbReference type="GO" id="GO:0016758">
    <property type="term" value="F:hexosyltransferase activity"/>
    <property type="evidence" value="ECO:0007669"/>
    <property type="project" value="UniProtKB-ARBA"/>
</dbReference>
<sequence>MVETVTSCFFSVIMPAFNAAEFIERAIVSVLKQTFSHWELIIINDGSTDGTPDIVNRYKEQDSRIRIINQANKKQGAARNAGIRDANGSWIAFLDADDEWLPQKLTYQYNIIQSNPDIDVISTSGYTRFDQEPVNAYYHYSLKPGRFEGKDMYALEMFNNYIPILSVVFKREQIDKAGLFDESPDVQGCEDHDYWLRLAKAGAVFFNSDERTFIYYVHPGNISNQYGKQSFSSANVRLKNFDNHLLSPQQSSDLAHDITKTVRFLRSNQMAEQADALAGKLQKLSIKYLPVYKQKTLGSGIKNKSKQVLAGIFKTFVFPLKKKIAKYNLRIAAEYQKWLYQSNFKVKGPLTISPKAKIDFGHKQAQIITHGMQIGDFTYLNLTTNNSELVTGSGFVLNKFSNFNILGKVHIGSNVLFNNYCTLHCFSAINIGDNCWFGESVKLYDHNHRYKVKDTPFTSQGYTTGKIVIGNNVWVGSNTVILQNVTIGDNCVIGANNIIHRSVPANTIVKSGQEHTY</sequence>
<keyword evidence="2" id="KW-0808">Transferase</keyword>
<feature type="domain" description="Glycosyltransferase 2-like" evidence="1">
    <location>
        <begin position="11"/>
        <end position="130"/>
    </location>
</feature>
<dbReference type="CDD" id="cd04647">
    <property type="entry name" value="LbH_MAT_like"/>
    <property type="match status" value="1"/>
</dbReference>
<evidence type="ECO:0000259" key="1">
    <source>
        <dbReference type="Pfam" id="PF00535"/>
    </source>
</evidence>
<evidence type="ECO:0000313" key="2">
    <source>
        <dbReference type="EMBL" id="RFZ95594.1"/>
    </source>
</evidence>
<dbReference type="Proteomes" id="UP000264217">
    <property type="component" value="Unassembled WGS sequence"/>
</dbReference>
<dbReference type="InterPro" id="IPR029044">
    <property type="entry name" value="Nucleotide-diphossugar_trans"/>
</dbReference>
<dbReference type="RefSeq" id="WP_117391144.1">
    <property type="nucleotide sequence ID" value="NZ_QWDC01000001.1"/>
</dbReference>
<keyword evidence="3" id="KW-1185">Reference proteome</keyword>
<reference evidence="2 3" key="1">
    <citation type="submission" date="2018-08" db="EMBL/GenBank/DDBJ databases">
        <title>Mucilaginibacter sp. MYSH2.</title>
        <authorList>
            <person name="Seo T."/>
        </authorList>
    </citation>
    <scope>NUCLEOTIDE SEQUENCE [LARGE SCALE GENOMIC DNA]</scope>
    <source>
        <strain evidence="2 3">MYSH2</strain>
    </source>
</reference>
<dbReference type="PANTHER" id="PTHR22916">
    <property type="entry name" value="GLYCOSYLTRANSFERASE"/>
    <property type="match status" value="1"/>
</dbReference>
<dbReference type="InterPro" id="IPR001451">
    <property type="entry name" value="Hexapep"/>
</dbReference>
<accession>A0A372P0F2</accession>
<evidence type="ECO:0000313" key="3">
    <source>
        <dbReference type="Proteomes" id="UP000264217"/>
    </source>
</evidence>
<dbReference type="Pfam" id="PF00132">
    <property type="entry name" value="Hexapep"/>
    <property type="match status" value="1"/>
</dbReference>
<dbReference type="InterPro" id="IPR011004">
    <property type="entry name" value="Trimer_LpxA-like_sf"/>
</dbReference>
<protein>
    <submittedName>
        <fullName evidence="2">Glycosyltransferase</fullName>
    </submittedName>
</protein>
<comment type="caution">
    <text evidence="2">The sequence shown here is derived from an EMBL/GenBank/DDBJ whole genome shotgun (WGS) entry which is preliminary data.</text>
</comment>
<organism evidence="2 3">
    <name type="scientific">Mucilaginibacter conchicola</name>
    <dbReference type="NCBI Taxonomy" id="2303333"/>
    <lineage>
        <taxon>Bacteria</taxon>
        <taxon>Pseudomonadati</taxon>
        <taxon>Bacteroidota</taxon>
        <taxon>Sphingobacteriia</taxon>
        <taxon>Sphingobacteriales</taxon>
        <taxon>Sphingobacteriaceae</taxon>
        <taxon>Mucilaginibacter</taxon>
    </lineage>
</organism>
<dbReference type="InterPro" id="IPR001173">
    <property type="entry name" value="Glyco_trans_2-like"/>
</dbReference>
<dbReference type="AlphaFoldDB" id="A0A372P0F2"/>
<gene>
    <name evidence="2" type="ORF">D0C36_08780</name>
</gene>
<dbReference type="CDD" id="cd00761">
    <property type="entry name" value="Glyco_tranf_GTA_type"/>
    <property type="match status" value="1"/>
</dbReference>
<proteinExistence type="predicted"/>
<dbReference type="EMBL" id="QWDC01000001">
    <property type="protein sequence ID" value="RFZ95594.1"/>
    <property type="molecule type" value="Genomic_DNA"/>
</dbReference>
<dbReference type="Pfam" id="PF00535">
    <property type="entry name" value="Glycos_transf_2"/>
    <property type="match status" value="1"/>
</dbReference>
<dbReference type="Gene3D" id="3.90.550.10">
    <property type="entry name" value="Spore Coat Polysaccharide Biosynthesis Protein SpsA, Chain A"/>
    <property type="match status" value="1"/>
</dbReference>
<dbReference type="Gene3D" id="2.160.10.10">
    <property type="entry name" value="Hexapeptide repeat proteins"/>
    <property type="match status" value="1"/>
</dbReference>
<name>A0A372P0F2_9SPHI</name>
<dbReference type="OrthoDB" id="6638511at2"/>
<dbReference type="SUPFAM" id="SSF51161">
    <property type="entry name" value="Trimeric LpxA-like enzymes"/>
    <property type="match status" value="1"/>
</dbReference>
<dbReference type="SUPFAM" id="SSF53448">
    <property type="entry name" value="Nucleotide-diphospho-sugar transferases"/>
    <property type="match status" value="1"/>
</dbReference>